<dbReference type="EMBL" id="DPBP01000037">
    <property type="protein sequence ID" value="HCE18104.1"/>
    <property type="molecule type" value="Genomic_DNA"/>
</dbReference>
<dbReference type="AlphaFoldDB" id="A0A3D1JI44"/>
<evidence type="ECO:0000313" key="2">
    <source>
        <dbReference type="EMBL" id="HCE18104.1"/>
    </source>
</evidence>
<dbReference type="PANTHER" id="PTHR20930:SF0">
    <property type="entry name" value="PROTEIN ILRUN"/>
    <property type="match status" value="1"/>
</dbReference>
<comment type="caution">
    <text evidence="2">The sequence shown here is derived from an EMBL/GenBank/DDBJ whole genome shotgun (WGS) entry which is preliminary data.</text>
</comment>
<organism evidence="2 3">
    <name type="scientific">Anaerolinea thermolimosa</name>
    <dbReference type="NCBI Taxonomy" id="229919"/>
    <lineage>
        <taxon>Bacteria</taxon>
        <taxon>Bacillati</taxon>
        <taxon>Chloroflexota</taxon>
        <taxon>Anaerolineae</taxon>
        <taxon>Anaerolineales</taxon>
        <taxon>Anaerolineaceae</taxon>
        <taxon>Anaerolinea</taxon>
    </lineage>
</organism>
<dbReference type="Gene3D" id="2.60.40.10">
    <property type="entry name" value="Immunoglobulins"/>
    <property type="match status" value="1"/>
</dbReference>
<name>A0A3D1JI44_9CHLR</name>
<dbReference type="STRING" id="229919.GCA_001050195_01882"/>
<dbReference type="PANTHER" id="PTHR20930">
    <property type="entry name" value="OVARIAN CARCINOMA ANTIGEN CA125-RELATED"/>
    <property type="match status" value="1"/>
</dbReference>
<accession>A0A3D1JI44</accession>
<dbReference type="OrthoDB" id="159249at2"/>
<dbReference type="CDD" id="cd14947">
    <property type="entry name" value="NBR1_like"/>
    <property type="match status" value="1"/>
</dbReference>
<dbReference type="Proteomes" id="UP000264141">
    <property type="component" value="Unassembled WGS sequence"/>
</dbReference>
<evidence type="ECO:0000259" key="1">
    <source>
        <dbReference type="Pfam" id="PF16158"/>
    </source>
</evidence>
<gene>
    <name evidence="2" type="ORF">DEQ80_09615</name>
</gene>
<evidence type="ECO:0000313" key="3">
    <source>
        <dbReference type="Proteomes" id="UP000264141"/>
    </source>
</evidence>
<sequence>MRKDRPVMYRKLFIWIILITALVLSACNMPLMRTPTPANLAGTLAAQTLQAMLTQAATATPPPGGLIATATPQSLQPTSTTIPTSTAVVLPSKTPVPVPCDAAAFVSDITIPDGTLLSANQRFTKTWRLKNIGTCTWTREYGVAFIDGNAMGAPAVVYLPASVAPGETVDISLELTAPSTPGSYRGNWKLRNARGVIFGTGLTGEFPFYVDIRVAVPTGNDGSSYNFVYNVCQAEWSSGAGSLPCTGKDGDSRGFVLYQDKPRLENGNVDNEPALLTQPQAITDGVIRGKYPAYTVKANDRFRAILGCEYNAQNCNVRFQLDYQVDNGPIQTLGYWDEKYEGGFTNVNLDLSPLVGKSVRFILTVLANGSPTGDRAQWLMPRILNVPPTPTPTITLTPTLTATTPAYP</sequence>
<dbReference type="InterPro" id="IPR032350">
    <property type="entry name" value="Nbr1_FW"/>
</dbReference>
<dbReference type="Pfam" id="PF16158">
    <property type="entry name" value="N_BRCA1_IG"/>
    <property type="match status" value="1"/>
</dbReference>
<reference evidence="2 3" key="1">
    <citation type="journal article" date="2018" name="Nat. Biotechnol.">
        <title>A standardized bacterial taxonomy based on genome phylogeny substantially revises the tree of life.</title>
        <authorList>
            <person name="Parks D.H."/>
            <person name="Chuvochina M."/>
            <person name="Waite D.W."/>
            <person name="Rinke C."/>
            <person name="Skarshewski A."/>
            <person name="Chaumeil P.A."/>
            <person name="Hugenholtz P."/>
        </authorList>
    </citation>
    <scope>NUCLEOTIDE SEQUENCE [LARGE SCALE GENOMIC DNA]</scope>
    <source>
        <strain evidence="2">UBA8781</strain>
    </source>
</reference>
<protein>
    <recommendedName>
        <fullName evidence="1">Nbr1 FW domain-containing protein</fullName>
    </recommendedName>
</protein>
<feature type="domain" description="Nbr1 FW" evidence="1">
    <location>
        <begin position="110"/>
        <end position="202"/>
    </location>
</feature>
<dbReference type="PROSITE" id="PS51257">
    <property type="entry name" value="PROKAR_LIPOPROTEIN"/>
    <property type="match status" value="1"/>
</dbReference>
<proteinExistence type="predicted"/>
<dbReference type="InterPro" id="IPR013783">
    <property type="entry name" value="Ig-like_fold"/>
</dbReference>